<dbReference type="GO" id="GO:0004035">
    <property type="term" value="F:alkaline phosphatase activity"/>
    <property type="evidence" value="ECO:0007669"/>
    <property type="project" value="UniProtKB-EC"/>
</dbReference>
<feature type="binding site" evidence="3">
    <location>
        <position position="302"/>
    </location>
    <ligand>
        <name>Mg(2+)</name>
        <dbReference type="ChEBI" id="CHEBI:18420"/>
    </ligand>
</feature>
<keyword evidence="7" id="KW-1185">Reference proteome</keyword>
<organism evidence="6 7">
    <name type="scientific">Colletotrichum fructicola (strain Nara gc5)</name>
    <name type="common">Anthracnose fungus</name>
    <name type="synonym">Colletotrichum gloeosporioides (strain Nara gc5)</name>
    <dbReference type="NCBI Taxonomy" id="1213859"/>
    <lineage>
        <taxon>Eukaryota</taxon>
        <taxon>Fungi</taxon>
        <taxon>Dikarya</taxon>
        <taxon>Ascomycota</taxon>
        <taxon>Pezizomycotina</taxon>
        <taxon>Sordariomycetes</taxon>
        <taxon>Hypocreomycetidae</taxon>
        <taxon>Glomerellales</taxon>
        <taxon>Glomerellaceae</taxon>
        <taxon>Colletotrichum</taxon>
        <taxon>Colletotrichum gloeosporioides species complex</taxon>
    </lineage>
</organism>
<feature type="binding site" evidence="3">
    <location>
        <position position="457"/>
    </location>
    <ligand>
        <name>Mg(2+)</name>
        <dbReference type="ChEBI" id="CHEBI:18420"/>
    </ligand>
</feature>
<feature type="active site" description="Phosphoserine intermediate" evidence="2">
    <location>
        <position position="243"/>
    </location>
</feature>
<dbReference type="RefSeq" id="XP_031891476.2">
    <property type="nucleotide sequence ID" value="XM_032028871.2"/>
</dbReference>
<reference evidence="6 7" key="1">
    <citation type="submission" date="2012-08" db="EMBL/GenBank/DDBJ databases">
        <authorList>
            <person name="Gan P.H.P."/>
            <person name="Ikeda K."/>
            <person name="Irieda H."/>
            <person name="Narusaka M."/>
            <person name="O'Connell R.J."/>
            <person name="Narusaka Y."/>
            <person name="Takano Y."/>
            <person name="Kubo Y."/>
            <person name="Shirasu K."/>
        </authorList>
    </citation>
    <scope>NUCLEOTIDE SEQUENCE [LARGE SCALE GENOMIC DNA]</scope>
    <source>
        <strain evidence="6 7">Nara gc5</strain>
    </source>
</reference>
<feature type="binding site" evidence="3">
    <location>
        <position position="304"/>
    </location>
    <ligand>
        <name>Mg(2+)</name>
        <dbReference type="ChEBI" id="CHEBI:18420"/>
    </ligand>
</feature>
<keyword evidence="5" id="KW-0732">Signal</keyword>
<keyword evidence="3" id="KW-0460">Magnesium</keyword>
<dbReference type="PANTHER" id="PTHR11596:SF72">
    <property type="entry name" value="ALKALINE PHOSPHATASE"/>
    <property type="match status" value="1"/>
</dbReference>
<feature type="binding site" evidence="3">
    <location>
        <position position="462"/>
    </location>
    <ligand>
        <name>Zn(2+)</name>
        <dbReference type="ChEBI" id="CHEBI:29105"/>
        <label>2</label>
    </ligand>
</feature>
<feature type="chain" id="PRO_5029475954" description="alkaline phosphatase" evidence="5">
    <location>
        <begin position="40"/>
        <end position="689"/>
    </location>
</feature>
<feature type="binding site" evidence="3">
    <location>
        <position position="466"/>
    </location>
    <ligand>
        <name>Zn(2+)</name>
        <dbReference type="ChEBI" id="CHEBI:29105"/>
        <label>2</label>
    </ligand>
</feature>
<reference evidence="6 7" key="2">
    <citation type="submission" date="2020-04" db="EMBL/GenBank/DDBJ databases">
        <title>Genome sequencing and assembly of multiple isolates from the Colletotrichum gloeosporioides species complex.</title>
        <authorList>
            <person name="Gan P."/>
            <person name="Shirasu K."/>
        </authorList>
    </citation>
    <scope>NUCLEOTIDE SEQUENCE [LARGE SCALE GENOMIC DNA]</scope>
    <source>
        <strain evidence="6 7">Nara gc5</strain>
    </source>
</reference>
<feature type="binding site" evidence="3">
    <location>
        <position position="194"/>
    </location>
    <ligand>
        <name>Zn(2+)</name>
        <dbReference type="ChEBI" id="CHEBI:29105"/>
        <label>2</label>
    </ligand>
</feature>
<feature type="binding site" evidence="3">
    <location>
        <position position="508"/>
    </location>
    <ligand>
        <name>Zn(2+)</name>
        <dbReference type="ChEBI" id="CHEBI:29105"/>
        <label>2</label>
    </ligand>
</feature>
<evidence type="ECO:0000256" key="2">
    <source>
        <dbReference type="PIRSR" id="PIRSR601952-1"/>
    </source>
</evidence>
<accession>A0A7J6JK82</accession>
<keyword evidence="3" id="KW-0479">Metal-binding</keyword>
<comment type="similarity">
    <text evidence="4">Belongs to the alkaline phosphatase family.</text>
</comment>
<feature type="binding site" evidence="3">
    <location>
        <position position="507"/>
    </location>
    <ligand>
        <name>Zn(2+)</name>
        <dbReference type="ChEBI" id="CHEBI:29105"/>
        <label>2</label>
    </ligand>
</feature>
<evidence type="ECO:0000313" key="6">
    <source>
        <dbReference type="EMBL" id="KAF4490083.1"/>
    </source>
</evidence>
<dbReference type="CDD" id="cd16012">
    <property type="entry name" value="ALP"/>
    <property type="match status" value="1"/>
</dbReference>
<evidence type="ECO:0000256" key="4">
    <source>
        <dbReference type="RuleBase" id="RU003946"/>
    </source>
</evidence>
<comment type="caution">
    <text evidence="6">The sequence shown here is derived from an EMBL/GenBank/DDBJ whole genome shotgun (WGS) entry which is preliminary data.</text>
</comment>
<feature type="binding site" evidence="3">
    <location>
        <position position="631"/>
    </location>
    <ligand>
        <name>Zn(2+)</name>
        <dbReference type="ChEBI" id="CHEBI:29105"/>
        <label>2</label>
    </ligand>
</feature>
<proteinExistence type="inferred from homology"/>
<dbReference type="InterPro" id="IPR017850">
    <property type="entry name" value="Alkaline_phosphatase_core_sf"/>
</dbReference>
<dbReference type="Proteomes" id="UP000011096">
    <property type="component" value="Unassembled WGS sequence"/>
</dbReference>
<dbReference type="Pfam" id="PF00245">
    <property type="entry name" value="Alk_phosphatase"/>
    <property type="match status" value="1"/>
</dbReference>
<keyword evidence="3" id="KW-0862">Zinc</keyword>
<dbReference type="Gene3D" id="3.40.720.10">
    <property type="entry name" value="Alkaline Phosphatase, subunit A"/>
    <property type="match status" value="1"/>
</dbReference>
<dbReference type="InterPro" id="IPR001952">
    <property type="entry name" value="Alkaline_phosphatase"/>
</dbReference>
<gene>
    <name evidence="6" type="primary">phoA-1</name>
    <name evidence="6" type="ORF">CGGC5_v003307</name>
</gene>
<protein>
    <recommendedName>
        <fullName evidence="1">alkaline phosphatase</fullName>
        <ecNumber evidence="1">3.1.3.1</ecNumber>
    </recommendedName>
</protein>
<name>A0A7J6JK82_COLFN</name>
<evidence type="ECO:0000256" key="3">
    <source>
        <dbReference type="PIRSR" id="PIRSR601952-2"/>
    </source>
</evidence>
<dbReference type="InParanoid" id="A0A7J6JK82"/>
<feature type="binding site" evidence="3">
    <location>
        <position position="194"/>
    </location>
    <ligand>
        <name>Mg(2+)</name>
        <dbReference type="ChEBI" id="CHEBI:18420"/>
    </ligand>
</feature>
<dbReference type="PANTHER" id="PTHR11596">
    <property type="entry name" value="ALKALINE PHOSPHATASE"/>
    <property type="match status" value="1"/>
</dbReference>
<dbReference type="SMART" id="SM00098">
    <property type="entry name" value="alkPPc"/>
    <property type="match status" value="1"/>
</dbReference>
<dbReference type="GO" id="GO:0046872">
    <property type="term" value="F:metal ion binding"/>
    <property type="evidence" value="ECO:0007669"/>
    <property type="project" value="UniProtKB-KW"/>
</dbReference>
<dbReference type="AlphaFoldDB" id="A0A7J6JK82"/>
<comment type="cofactor">
    <cofactor evidence="3">
        <name>Mg(2+)</name>
        <dbReference type="ChEBI" id="CHEBI:18420"/>
    </cofactor>
    <text evidence="3">Binds 1 Mg(2+) ion.</text>
</comment>
<evidence type="ECO:0000256" key="1">
    <source>
        <dbReference type="ARBA" id="ARBA00012647"/>
    </source>
</evidence>
<feature type="signal peptide" evidence="5">
    <location>
        <begin position="1"/>
        <end position="39"/>
    </location>
</feature>
<sequence>MAAGGYISSRAATTLRRINMMAKLSPLAVLAASLSLVSAQTYQRLGTCPDLGCVLPPDQSDFLPGQLFDLRVEVHAPVNGSEAFNNGVPDEAFSVSIAKEGGAAKGLAEFFGLDEPELEKWSFGWYEDLFAEDAKQKSVVNVASKIWRHIALYEPGNYVVTLKYYDGKTTTANWVVRPLATEKKAKNVIFFIGDGMTTNMVTAARLLGHKSINGKYQSSLALDKFPVIGHQMTHSIDSYITDSANSASALYSGHKSTVNAMGVYADSSPDAFDDPKVETIVELIHRIWGSAWGAVSTAFIADATPIALTAHTRSRSLYGPLIDQALNGITNYTWTKMEGPDVYFGGGAEQFYAGKGSYEGKDYYEEFAKKGYTVALNKTSLEAADSKQKTLGIFTQSNLPVWLDRNVLTENLAKLTNDPTGNKSAALDIPGLKEMTLKAVDILHNRGGEDGFFLMSEAASIDKQMHSLDYDRALGDLLELDDTVKATIEKLEELGILEETLVVVSSDHGHGFDVFGSADTKYLAEQQDDRTKRKAVGTYAQSGLSQYTVEQPGISYNTGPNFPLNWNPRYAIAAGVGASPDRREDFALHESARTPAVAATNTTDYYVNPKDAADGFVVNGTIPTNEAQGVHSLTDVAVWARGPCQETFGGTYNNIDIFYKMANCLGLAQPRNATGCGGVRRRRAVNLHA</sequence>
<evidence type="ECO:0000313" key="7">
    <source>
        <dbReference type="Proteomes" id="UP000011096"/>
    </source>
</evidence>
<dbReference type="GeneID" id="43612961"/>
<dbReference type="EMBL" id="ANPB02000002">
    <property type="protein sequence ID" value="KAF4490083.1"/>
    <property type="molecule type" value="Genomic_DNA"/>
</dbReference>
<dbReference type="PRINTS" id="PR00113">
    <property type="entry name" value="ALKPHPHTASE"/>
</dbReference>
<dbReference type="OrthoDB" id="5818554at2759"/>
<dbReference type="EC" id="3.1.3.1" evidence="1"/>
<dbReference type="SUPFAM" id="SSF53649">
    <property type="entry name" value="Alkaline phosphatase-like"/>
    <property type="match status" value="1"/>
</dbReference>
<evidence type="ECO:0000256" key="5">
    <source>
        <dbReference type="SAM" id="SignalP"/>
    </source>
</evidence>
<comment type="cofactor">
    <cofactor evidence="3">
        <name>Zn(2+)</name>
        <dbReference type="ChEBI" id="CHEBI:29105"/>
    </cofactor>
    <text evidence="3">Binds 2 Zn(2+) ions.</text>
</comment>